<keyword evidence="2" id="KW-1185">Reference proteome</keyword>
<organism evidence="1 2">
    <name type="scientific">Roseburia faecis</name>
    <dbReference type="NCBI Taxonomy" id="301302"/>
    <lineage>
        <taxon>Bacteria</taxon>
        <taxon>Bacillati</taxon>
        <taxon>Bacillota</taxon>
        <taxon>Clostridia</taxon>
        <taxon>Lachnospirales</taxon>
        <taxon>Lachnospiraceae</taxon>
        <taxon>Roseburia</taxon>
    </lineage>
</organism>
<dbReference type="RefSeq" id="WP_022045971.1">
    <property type="nucleotide sequence ID" value="NZ_CP173697.1"/>
</dbReference>
<reference evidence="2" key="1">
    <citation type="submission" date="2015-05" db="EMBL/GenBank/DDBJ databases">
        <authorList>
            <consortium name="Pathogen Informatics"/>
        </authorList>
    </citation>
    <scope>NUCLEOTIDE SEQUENCE [LARGE SCALE GENOMIC DNA]</scope>
    <source>
        <strain evidence="2">M72</strain>
    </source>
</reference>
<name>A0A0M6WWE1_9FIRM</name>
<accession>A0A0M6WWE1</accession>
<protein>
    <submittedName>
        <fullName evidence="1">Uncharacterized protein</fullName>
    </submittedName>
</protein>
<evidence type="ECO:0000313" key="1">
    <source>
        <dbReference type="EMBL" id="CRL42021.1"/>
    </source>
</evidence>
<dbReference type="EMBL" id="CVRR01000060">
    <property type="protein sequence ID" value="CRL42021.1"/>
    <property type="molecule type" value="Genomic_DNA"/>
</dbReference>
<proteinExistence type="predicted"/>
<dbReference type="STRING" id="301302.ERS852420_02308"/>
<dbReference type="Proteomes" id="UP000049979">
    <property type="component" value="Unassembled WGS sequence"/>
</dbReference>
<gene>
    <name evidence="1" type="ORF">M72_14191</name>
</gene>
<sequence>MFRLVADITELNIDQVKLPKIPGLGMLMKLSDKQKISMIVSVLNAQKGQFLPKWQEAVNQKWGQLQLLDYQVEQPGDGSCLARIRIDVGNADYDKAIDSVIPHVFQEKDAHTVLGEDYAGSGNLQEVMQFMHNAPTAAKKEFYIVKTLSVEKETIARNFENGAASQGAVLRIGSLRFFLKQS</sequence>
<evidence type="ECO:0000313" key="2">
    <source>
        <dbReference type="Proteomes" id="UP000049979"/>
    </source>
</evidence>
<dbReference type="AlphaFoldDB" id="A0A0M6WWE1"/>